<name>A0ABX8V1E9_9BACT</name>
<protein>
    <recommendedName>
        <fullName evidence="13">Phenylalanine--tRNA ligase alpha subunit</fullName>
        <ecNumber evidence="13">6.1.1.20</ecNumber>
    </recommendedName>
    <alternativeName>
        <fullName evidence="13">Phenylalanyl-tRNA synthetase alpha subunit</fullName>
        <shortName evidence="13">PheRS</shortName>
    </alternativeName>
</protein>
<keyword evidence="10 13" id="KW-0648">Protein biosynthesis</keyword>
<feature type="domain" description="Aminoacyl-transfer RNA synthetases class-II family profile" evidence="14">
    <location>
        <begin position="119"/>
        <end position="330"/>
    </location>
</feature>
<dbReference type="SUPFAM" id="SSF55681">
    <property type="entry name" value="Class II aaRS and biotin synthetases"/>
    <property type="match status" value="1"/>
</dbReference>
<evidence type="ECO:0000256" key="9">
    <source>
        <dbReference type="ARBA" id="ARBA00022842"/>
    </source>
</evidence>
<dbReference type="HAMAP" id="MF_00281">
    <property type="entry name" value="Phe_tRNA_synth_alpha1"/>
    <property type="match status" value="1"/>
</dbReference>
<keyword evidence="7 13" id="KW-0547">Nucleotide-binding</keyword>
<proteinExistence type="inferred from homology"/>
<dbReference type="EC" id="6.1.1.20" evidence="13"/>
<comment type="subunit">
    <text evidence="3 13">Tetramer of two alpha and two beta subunits.</text>
</comment>
<dbReference type="SUPFAM" id="SSF46589">
    <property type="entry name" value="tRNA-binding arm"/>
    <property type="match status" value="1"/>
</dbReference>
<dbReference type="PROSITE" id="PS50862">
    <property type="entry name" value="AA_TRNA_LIGASE_II"/>
    <property type="match status" value="1"/>
</dbReference>
<evidence type="ECO:0000256" key="11">
    <source>
        <dbReference type="ARBA" id="ARBA00023146"/>
    </source>
</evidence>
<comment type="catalytic activity">
    <reaction evidence="12 13">
        <text>tRNA(Phe) + L-phenylalanine + ATP = L-phenylalanyl-tRNA(Phe) + AMP + diphosphate + H(+)</text>
        <dbReference type="Rhea" id="RHEA:19413"/>
        <dbReference type="Rhea" id="RHEA-COMP:9668"/>
        <dbReference type="Rhea" id="RHEA-COMP:9699"/>
        <dbReference type="ChEBI" id="CHEBI:15378"/>
        <dbReference type="ChEBI" id="CHEBI:30616"/>
        <dbReference type="ChEBI" id="CHEBI:33019"/>
        <dbReference type="ChEBI" id="CHEBI:58095"/>
        <dbReference type="ChEBI" id="CHEBI:78442"/>
        <dbReference type="ChEBI" id="CHEBI:78531"/>
        <dbReference type="ChEBI" id="CHEBI:456215"/>
        <dbReference type="EC" id="6.1.1.20"/>
    </reaction>
</comment>
<evidence type="ECO:0000256" key="6">
    <source>
        <dbReference type="ARBA" id="ARBA00022723"/>
    </source>
</evidence>
<evidence type="ECO:0000256" key="4">
    <source>
        <dbReference type="ARBA" id="ARBA00022490"/>
    </source>
</evidence>
<organism evidence="15 16">
    <name type="scientific">Candidatus Rhabdochlamydia oedothoracis</name>
    <dbReference type="NCBI Taxonomy" id="2720720"/>
    <lineage>
        <taxon>Bacteria</taxon>
        <taxon>Pseudomonadati</taxon>
        <taxon>Chlamydiota</taxon>
        <taxon>Chlamydiia</taxon>
        <taxon>Parachlamydiales</taxon>
        <taxon>Candidatus Rhabdochlamydiaceae</taxon>
        <taxon>Candidatus Rhabdochlamydia</taxon>
    </lineage>
</organism>
<dbReference type="InterPro" id="IPR004188">
    <property type="entry name" value="Phe-tRNA_ligase_II_N"/>
</dbReference>
<dbReference type="PANTHER" id="PTHR11538:SF41">
    <property type="entry name" value="PHENYLALANINE--TRNA LIGASE, MITOCHONDRIAL"/>
    <property type="match status" value="1"/>
</dbReference>
<evidence type="ECO:0000256" key="5">
    <source>
        <dbReference type="ARBA" id="ARBA00022598"/>
    </source>
</evidence>
<dbReference type="RefSeq" id="WP_215216447.1">
    <property type="nucleotide sequence ID" value="NZ_CP075587.1"/>
</dbReference>
<evidence type="ECO:0000256" key="13">
    <source>
        <dbReference type="HAMAP-Rule" id="MF_00281"/>
    </source>
</evidence>
<keyword evidence="9 13" id="KW-0460">Magnesium</keyword>
<feature type="binding site" evidence="13">
    <location>
        <position position="254"/>
    </location>
    <ligand>
        <name>Mg(2+)</name>
        <dbReference type="ChEBI" id="CHEBI:18420"/>
        <note>shared with beta subunit</note>
    </ligand>
</feature>
<dbReference type="Proteomes" id="UP000826014">
    <property type="component" value="Chromosome"/>
</dbReference>
<keyword evidence="5 13" id="KW-0436">Ligase</keyword>
<dbReference type="InterPro" id="IPR006195">
    <property type="entry name" value="aa-tRNA-synth_II"/>
</dbReference>
<dbReference type="InterPro" id="IPR004529">
    <property type="entry name" value="Phe-tRNA-synth_IIc_asu"/>
</dbReference>
<dbReference type="Pfam" id="PF02912">
    <property type="entry name" value="Phe_tRNA-synt_N"/>
    <property type="match status" value="1"/>
</dbReference>
<comment type="similarity">
    <text evidence="2 13">Belongs to the class-II aminoacyl-tRNA synthetase family. Phe-tRNA synthetase alpha subunit type 1 subfamily.</text>
</comment>
<evidence type="ECO:0000256" key="10">
    <source>
        <dbReference type="ARBA" id="ARBA00022917"/>
    </source>
</evidence>
<evidence type="ECO:0000256" key="7">
    <source>
        <dbReference type="ARBA" id="ARBA00022741"/>
    </source>
</evidence>
<dbReference type="CDD" id="cd00496">
    <property type="entry name" value="PheRS_alpha_core"/>
    <property type="match status" value="1"/>
</dbReference>
<keyword evidence="8 13" id="KW-0067">ATP-binding</keyword>
<evidence type="ECO:0000256" key="12">
    <source>
        <dbReference type="ARBA" id="ARBA00049255"/>
    </source>
</evidence>
<evidence type="ECO:0000256" key="3">
    <source>
        <dbReference type="ARBA" id="ARBA00011209"/>
    </source>
</evidence>
<dbReference type="Pfam" id="PF01409">
    <property type="entry name" value="tRNA-synt_2d"/>
    <property type="match status" value="1"/>
</dbReference>
<dbReference type="InterPro" id="IPR002319">
    <property type="entry name" value="Phenylalanyl-tRNA_Synthase"/>
</dbReference>
<evidence type="ECO:0000313" key="16">
    <source>
        <dbReference type="Proteomes" id="UP000826014"/>
    </source>
</evidence>
<evidence type="ECO:0000313" key="15">
    <source>
        <dbReference type="EMBL" id="QYF48691.1"/>
    </source>
</evidence>
<keyword evidence="16" id="KW-1185">Reference proteome</keyword>
<accession>A0ABX8V1E9</accession>
<dbReference type="InterPro" id="IPR022911">
    <property type="entry name" value="Phe_tRNA_ligase_alpha1_bac"/>
</dbReference>
<dbReference type="PANTHER" id="PTHR11538">
    <property type="entry name" value="PHENYLALANYL-TRNA SYNTHETASE"/>
    <property type="match status" value="1"/>
</dbReference>
<dbReference type="NCBIfam" id="TIGR00468">
    <property type="entry name" value="pheS"/>
    <property type="match status" value="1"/>
</dbReference>
<evidence type="ECO:0000256" key="1">
    <source>
        <dbReference type="ARBA" id="ARBA00004496"/>
    </source>
</evidence>
<gene>
    <name evidence="13" type="primary">pheS</name>
    <name evidence="15" type="ORF">RHABOEDO_000895</name>
</gene>
<dbReference type="Gene3D" id="3.30.930.10">
    <property type="entry name" value="Bira Bifunctional Protein, Domain 2"/>
    <property type="match status" value="1"/>
</dbReference>
<keyword evidence="6 13" id="KW-0479">Metal-binding</keyword>
<dbReference type="InterPro" id="IPR010978">
    <property type="entry name" value="tRNA-bd_arm"/>
</dbReference>
<evidence type="ECO:0000256" key="8">
    <source>
        <dbReference type="ARBA" id="ARBA00022840"/>
    </source>
</evidence>
<keyword evidence="4 13" id="KW-0963">Cytoplasm</keyword>
<dbReference type="GO" id="GO:0004826">
    <property type="term" value="F:phenylalanine-tRNA ligase activity"/>
    <property type="evidence" value="ECO:0007669"/>
    <property type="project" value="UniProtKB-EC"/>
</dbReference>
<evidence type="ECO:0000256" key="2">
    <source>
        <dbReference type="ARBA" id="ARBA00010207"/>
    </source>
</evidence>
<sequence>MRDTISSIQKQFQSDLSQIKNSKDVELLKVKYLGKKGLIQHIMQQLKEVSKDLRPQIGKEINDLKEEILQLCQNGLESFLNVEQTKRLSEEKIDVTIPGRRRFIGRRHPLQLTLNKVIDLFCNMGFSVQYGPDIDSDYYNYEGLNFPPDHPARDTQDTFYITKDLLLRSHTSNTQLRVMQEKTPPIRIIAPGTVYRNETISSRSHVFFHQIEGLYIDRKVTFADLLATMDEFWKKLFGPSVQTRFRPSYFPFVEPGLEVDIACTSCKAQGCRLCKHTGWLEVAGAGMVHPQVLRNANIDPEEYSGYAWGMGIERVAMLLYGVKDIRLFTENNLRFLNQFA</sequence>
<dbReference type="EMBL" id="CP075587">
    <property type="protein sequence ID" value="QYF48691.1"/>
    <property type="molecule type" value="Genomic_DNA"/>
</dbReference>
<keyword evidence="11 13" id="KW-0030">Aminoacyl-tRNA synthetase</keyword>
<dbReference type="InterPro" id="IPR045864">
    <property type="entry name" value="aa-tRNA-synth_II/BPL/LPL"/>
</dbReference>
<comment type="subcellular location">
    <subcellularLocation>
        <location evidence="1 13">Cytoplasm</location>
    </subcellularLocation>
</comment>
<comment type="cofactor">
    <cofactor evidence="13">
        <name>Mg(2+)</name>
        <dbReference type="ChEBI" id="CHEBI:18420"/>
    </cofactor>
    <text evidence="13">Binds 2 magnesium ions per tetramer.</text>
</comment>
<reference evidence="15 16" key="1">
    <citation type="journal article" date="2022" name="bioRxiv">
        <title>Ecology and evolution of chlamydial symbionts of arthropods.</title>
        <authorList>
            <person name="Halter T."/>
            <person name="Koestlbacher S."/>
            <person name="Collingro A."/>
            <person name="Sixt B.S."/>
            <person name="Toenshoff E.R."/>
            <person name="Hendrickx F."/>
            <person name="Kostanjsek R."/>
            <person name="Horn M."/>
        </authorList>
    </citation>
    <scope>NUCLEOTIDE SEQUENCE [LARGE SCALE GENOMIC DNA]</scope>
    <source>
        <strain evidence="15">W744xW776</strain>
    </source>
</reference>
<evidence type="ECO:0000259" key="14">
    <source>
        <dbReference type="PROSITE" id="PS50862"/>
    </source>
</evidence>